<evidence type="ECO:0000313" key="2">
    <source>
        <dbReference type="EMBL" id="PAA61932.1"/>
    </source>
</evidence>
<evidence type="ECO:0000313" key="3">
    <source>
        <dbReference type="Proteomes" id="UP000215902"/>
    </source>
</evidence>
<proteinExistence type="predicted"/>
<comment type="caution">
    <text evidence="1">The sequence shown here is derived from an EMBL/GenBank/DDBJ whole genome shotgun (WGS) entry which is preliminary data.</text>
</comment>
<dbReference type="AlphaFoldDB" id="A0A267E738"/>
<dbReference type="EMBL" id="NIVC01001985">
    <property type="protein sequence ID" value="PAA61932.1"/>
    <property type="molecule type" value="Genomic_DNA"/>
</dbReference>
<keyword evidence="3" id="KW-1185">Reference proteome</keyword>
<reference evidence="1 3" key="1">
    <citation type="submission" date="2017-06" db="EMBL/GenBank/DDBJ databases">
        <title>A platform for efficient transgenesis in Macrostomum lignano, a flatworm model organism for stem cell research.</title>
        <authorList>
            <person name="Berezikov E."/>
        </authorList>
    </citation>
    <scope>NUCLEOTIDE SEQUENCE [LARGE SCALE GENOMIC DNA]</scope>
    <source>
        <strain evidence="1">DV1</strain>
        <tissue evidence="1">Whole organism</tissue>
    </source>
</reference>
<accession>A0A267E738</accession>
<organism evidence="1 3">
    <name type="scientific">Macrostomum lignano</name>
    <dbReference type="NCBI Taxonomy" id="282301"/>
    <lineage>
        <taxon>Eukaryota</taxon>
        <taxon>Metazoa</taxon>
        <taxon>Spiralia</taxon>
        <taxon>Lophotrochozoa</taxon>
        <taxon>Platyhelminthes</taxon>
        <taxon>Rhabditophora</taxon>
        <taxon>Macrostomorpha</taxon>
        <taxon>Macrostomida</taxon>
        <taxon>Macrostomidae</taxon>
        <taxon>Macrostomum</taxon>
    </lineage>
</organism>
<name>A0A267E738_9PLAT</name>
<dbReference type="EMBL" id="NIVC01002599">
    <property type="protein sequence ID" value="PAA56619.1"/>
    <property type="molecule type" value="Genomic_DNA"/>
</dbReference>
<dbReference type="Proteomes" id="UP000215902">
    <property type="component" value="Unassembled WGS sequence"/>
</dbReference>
<evidence type="ECO:0000313" key="1">
    <source>
        <dbReference type="EMBL" id="PAA56619.1"/>
    </source>
</evidence>
<sequence>MNNSACSADWQLAACRRPRRPCTDSSVNWKDCVHRWKRSRDKWRFEAVGLQKQLYELTGSAQHWSRQASAAQSQLAQARGALNGWRADTYRGRESAGQWKAQAIGWREEARRWKLNCGELMDRKDDRQIGLMCRARQTQRAELLRHQFSG</sequence>
<gene>
    <name evidence="2" type="ORF">BOX15_Mlig026474g1</name>
    <name evidence="1" type="ORF">BOX15_Mlig026474g2</name>
</gene>
<protein>
    <submittedName>
        <fullName evidence="1">Uncharacterized protein</fullName>
    </submittedName>
</protein>